<evidence type="ECO:0000313" key="5">
    <source>
        <dbReference type="Proteomes" id="UP001161325"/>
    </source>
</evidence>
<dbReference type="InterPro" id="IPR000182">
    <property type="entry name" value="GNAT_dom"/>
</dbReference>
<organism evidence="4 5">
    <name type="scientific">Roseisolibacter agri</name>
    <dbReference type="NCBI Taxonomy" id="2014610"/>
    <lineage>
        <taxon>Bacteria</taxon>
        <taxon>Pseudomonadati</taxon>
        <taxon>Gemmatimonadota</taxon>
        <taxon>Gemmatimonadia</taxon>
        <taxon>Gemmatimonadales</taxon>
        <taxon>Gemmatimonadaceae</taxon>
        <taxon>Roseisolibacter</taxon>
    </lineage>
</organism>
<dbReference type="SUPFAM" id="SSF55729">
    <property type="entry name" value="Acyl-CoA N-acyltransferases (Nat)"/>
    <property type="match status" value="1"/>
</dbReference>
<dbReference type="InterPro" id="IPR016181">
    <property type="entry name" value="Acyl_CoA_acyltransferase"/>
</dbReference>
<evidence type="ECO:0000259" key="3">
    <source>
        <dbReference type="PROSITE" id="PS51186"/>
    </source>
</evidence>
<comment type="caution">
    <text evidence="4">The sequence shown here is derived from an EMBL/GenBank/DDBJ whole genome shotgun (WGS) entry which is preliminary data.</text>
</comment>
<proteinExistence type="predicted"/>
<name>A0AA37Q0Y4_9BACT</name>
<dbReference type="RefSeq" id="WP_284348946.1">
    <property type="nucleotide sequence ID" value="NZ_BRXS01000002.1"/>
</dbReference>
<gene>
    <name evidence="4" type="ORF">rosag_10120</name>
</gene>
<keyword evidence="2" id="KW-0012">Acyltransferase</keyword>
<dbReference type="AlphaFoldDB" id="A0AA37Q0Y4"/>
<dbReference type="PROSITE" id="PS51186">
    <property type="entry name" value="GNAT"/>
    <property type="match status" value="1"/>
</dbReference>
<accession>A0AA37Q0Y4</accession>
<keyword evidence="1" id="KW-0808">Transferase</keyword>
<dbReference type="PANTHER" id="PTHR43877">
    <property type="entry name" value="AMINOALKYLPHOSPHONATE N-ACETYLTRANSFERASE-RELATED-RELATED"/>
    <property type="match status" value="1"/>
</dbReference>
<dbReference type="Pfam" id="PF13508">
    <property type="entry name" value="Acetyltransf_7"/>
    <property type="match status" value="1"/>
</dbReference>
<evidence type="ECO:0000256" key="1">
    <source>
        <dbReference type="ARBA" id="ARBA00022679"/>
    </source>
</evidence>
<dbReference type="CDD" id="cd04301">
    <property type="entry name" value="NAT_SF"/>
    <property type="match status" value="1"/>
</dbReference>
<dbReference type="Gene3D" id="3.40.630.30">
    <property type="match status" value="1"/>
</dbReference>
<dbReference type="GO" id="GO:0016747">
    <property type="term" value="F:acyltransferase activity, transferring groups other than amino-acyl groups"/>
    <property type="evidence" value="ECO:0007669"/>
    <property type="project" value="InterPro"/>
</dbReference>
<dbReference type="InterPro" id="IPR050832">
    <property type="entry name" value="Bact_Acetyltransf"/>
</dbReference>
<sequence>MTPVELVRDGAPSRDEIVVRRARLSDVDGIAALVQEWAAESLLLPRSAGEIVRAIDDFVVATDGRARVLACAALREYSPSLAELTSVAVSRAAHGRGLGRLVVCAVETLARMRGHDAMFAHTLQPAFFAALGYEPAERAWFPEKRARPHTLCVQRTLTADEQPFAAAA</sequence>
<reference evidence="4" key="1">
    <citation type="submission" date="2022-08" db="EMBL/GenBank/DDBJ databases">
        <title>Draft genome sequencing of Roseisolibacter agri AW1220.</title>
        <authorList>
            <person name="Tobiishi Y."/>
            <person name="Tonouchi A."/>
        </authorList>
    </citation>
    <scope>NUCLEOTIDE SEQUENCE</scope>
    <source>
        <strain evidence="4">AW1220</strain>
    </source>
</reference>
<evidence type="ECO:0000313" key="4">
    <source>
        <dbReference type="EMBL" id="GLC24499.1"/>
    </source>
</evidence>
<keyword evidence="5" id="KW-1185">Reference proteome</keyword>
<evidence type="ECO:0000256" key="2">
    <source>
        <dbReference type="ARBA" id="ARBA00023315"/>
    </source>
</evidence>
<dbReference type="Proteomes" id="UP001161325">
    <property type="component" value="Unassembled WGS sequence"/>
</dbReference>
<dbReference type="EMBL" id="BRXS01000002">
    <property type="protein sequence ID" value="GLC24499.1"/>
    <property type="molecule type" value="Genomic_DNA"/>
</dbReference>
<protein>
    <recommendedName>
        <fullName evidence="3">N-acetyltransferase domain-containing protein</fullName>
    </recommendedName>
</protein>
<feature type="domain" description="N-acetyltransferase" evidence="3">
    <location>
        <begin position="17"/>
        <end position="158"/>
    </location>
</feature>